<keyword evidence="3" id="KW-1133">Transmembrane helix</keyword>
<dbReference type="CDD" id="cd11301">
    <property type="entry name" value="Fut1_Fut2_like"/>
    <property type="match status" value="1"/>
</dbReference>
<dbReference type="EMBL" id="CAJOBS010005121">
    <property type="protein sequence ID" value="CAF4894170.1"/>
    <property type="molecule type" value="Genomic_DNA"/>
</dbReference>
<dbReference type="UniPathway" id="UPA00378"/>
<comment type="caution">
    <text evidence="5">The sequence shown here is derived from an EMBL/GenBank/DDBJ whole genome shotgun (WGS) entry which is preliminary data.</text>
</comment>
<keyword evidence="3" id="KW-0333">Golgi apparatus</keyword>
<evidence type="ECO:0000313" key="6">
    <source>
        <dbReference type="Proteomes" id="UP000663838"/>
    </source>
</evidence>
<dbReference type="GO" id="GO:0032580">
    <property type="term" value="C:Golgi cisterna membrane"/>
    <property type="evidence" value="ECO:0007669"/>
    <property type="project" value="UniProtKB-SubCell"/>
</dbReference>
<dbReference type="Proteomes" id="UP000663838">
    <property type="component" value="Unassembled WGS sequence"/>
</dbReference>
<keyword evidence="1 3" id="KW-0328">Glycosyltransferase</keyword>
<evidence type="ECO:0000313" key="5">
    <source>
        <dbReference type="EMBL" id="CAF4894170.1"/>
    </source>
</evidence>
<proteinExistence type="inferred from homology"/>
<dbReference type="PANTHER" id="PTHR11927">
    <property type="entry name" value="GALACTOSIDE 2-L-FUCOSYLTRANSFERASE"/>
    <property type="match status" value="1"/>
</dbReference>
<name>A0A821USP2_9BILA</name>
<evidence type="ECO:0000256" key="1">
    <source>
        <dbReference type="ARBA" id="ARBA00022676"/>
    </source>
</evidence>
<keyword evidence="3" id="KW-0472">Membrane</keyword>
<comment type="pathway">
    <text evidence="3">Protein modification; protein glycosylation.</text>
</comment>
<evidence type="ECO:0000256" key="3">
    <source>
        <dbReference type="RuleBase" id="RU363129"/>
    </source>
</evidence>
<dbReference type="EC" id="2.4.1.-" evidence="3"/>
<dbReference type="GO" id="GO:0008107">
    <property type="term" value="F:galactoside 2-alpha-L-fucosyltransferase activity"/>
    <property type="evidence" value="ECO:0007669"/>
    <property type="project" value="InterPro"/>
</dbReference>
<dbReference type="EMBL" id="CAJNYV010001731">
    <property type="protein sequence ID" value="CAF3434838.1"/>
    <property type="molecule type" value="Genomic_DNA"/>
</dbReference>
<comment type="subcellular location">
    <subcellularLocation>
        <location evidence="3">Golgi apparatus</location>
        <location evidence="3">Golgi stack membrane</location>
        <topology evidence="3">Single-pass type II membrane protein</topology>
    </subcellularLocation>
</comment>
<keyword evidence="2 3" id="KW-0808">Transferase</keyword>
<comment type="similarity">
    <text evidence="3">Belongs to the glycosyltransferase 11 family.</text>
</comment>
<keyword evidence="3" id="KW-0812">Transmembrane</keyword>
<dbReference type="AlphaFoldDB" id="A0A821USP2"/>
<dbReference type="Gene3D" id="3.40.50.11350">
    <property type="match status" value="1"/>
</dbReference>
<keyword evidence="3" id="KW-0325">Glycoprotein</keyword>
<keyword evidence="3" id="KW-0735">Signal-anchor</keyword>
<evidence type="ECO:0000256" key="2">
    <source>
        <dbReference type="ARBA" id="ARBA00022679"/>
    </source>
</evidence>
<dbReference type="GO" id="GO:0005975">
    <property type="term" value="P:carbohydrate metabolic process"/>
    <property type="evidence" value="ECO:0007669"/>
    <property type="project" value="InterPro"/>
</dbReference>
<feature type="transmembrane region" description="Helical" evidence="3">
    <location>
        <begin position="7"/>
        <end position="29"/>
    </location>
</feature>
<reference evidence="5" key="1">
    <citation type="submission" date="2021-02" db="EMBL/GenBank/DDBJ databases">
        <authorList>
            <person name="Nowell W R."/>
        </authorList>
    </citation>
    <scope>NUCLEOTIDE SEQUENCE</scope>
</reference>
<sequence>MLLRGRYLVFLSIAITQLIVISILLVSNLNDDVCSPPKSKLGSKLLSFFINSDELFVERKTRTSQITTHISSNIVSTCAILIRDINGRLGNLLFLVASAYGLSRTHQCLLHIGEHILKELRETFELNLMNEMSQEDITLLEKQNISSQYSDCHFDPKLMRPEAVKYFELKGYWQAYGYFSQYMDEIRNLLSFKPNVVRTIIPFINSVLSNLQFNNSNASFKRVKESIRMTSSVIWIGIHIRRGDNLRKIAFDAGRTVPTVDFLNKAIAYFNRRYRNRTLFIIASDDKPYCRKTFQNRSNIIVTPDNFSPTADLAALALCTDVIATSGSFSWWAAVLAGGIVLHDEGTPRKNSTIEAICPRSSYYPPWFLFS</sequence>
<dbReference type="PANTHER" id="PTHR11927:SF9">
    <property type="entry name" value="L-FUCOSYLTRANSFERASE"/>
    <property type="match status" value="1"/>
</dbReference>
<accession>A0A821USP2</accession>
<protein>
    <recommendedName>
        <fullName evidence="3">L-Fucosyltransferase</fullName>
        <ecNumber evidence="3">2.4.1.-</ecNumber>
    </recommendedName>
</protein>
<dbReference type="Proteomes" id="UP000663865">
    <property type="component" value="Unassembled WGS sequence"/>
</dbReference>
<dbReference type="InterPro" id="IPR002516">
    <property type="entry name" value="Glyco_trans_11"/>
</dbReference>
<evidence type="ECO:0000313" key="4">
    <source>
        <dbReference type="EMBL" id="CAF3434838.1"/>
    </source>
</evidence>
<organism evidence="5 6">
    <name type="scientific">Rotaria socialis</name>
    <dbReference type="NCBI Taxonomy" id="392032"/>
    <lineage>
        <taxon>Eukaryota</taxon>
        <taxon>Metazoa</taxon>
        <taxon>Spiralia</taxon>
        <taxon>Gnathifera</taxon>
        <taxon>Rotifera</taxon>
        <taxon>Eurotatoria</taxon>
        <taxon>Bdelloidea</taxon>
        <taxon>Philodinida</taxon>
        <taxon>Philodinidae</taxon>
        <taxon>Rotaria</taxon>
    </lineage>
</organism>
<gene>
    <name evidence="4" type="ORF">KIK155_LOCUS11139</name>
    <name evidence="5" type="ORF">TOA249_LOCUS30229</name>
</gene>
<dbReference type="Pfam" id="PF01531">
    <property type="entry name" value="Glyco_transf_11"/>
    <property type="match status" value="1"/>
</dbReference>